<proteinExistence type="predicted"/>
<keyword evidence="1" id="KW-0812">Transmembrane</keyword>
<sequence>LLLQSSALVHTEEVLTLKLQLKVKSHIACTTFVLHTTFLLSSLSCVKKANLQGISPEIVNLALQNGIIPSTLNAATLPTASLDITCPGQTPSTSFGAIVSNHSLNVPFFESDAFKNVNLNVAPSSLLNGLDLPTDDVTTLRFFYNLGVQSLRNYQCITNSSSLPHVTQCVSTTANQISLGSLQNEQQAKMLQCVFCIISLMEMITVAFRTFCLFVFFLNLESIVIVILLLNKQFEICNHR</sequence>
<dbReference type="STRING" id="451379.A0A0N5ARS6"/>
<evidence type="ECO:0000313" key="2">
    <source>
        <dbReference type="Proteomes" id="UP000046393"/>
    </source>
</evidence>
<name>A0A0N5ARS6_9BILA</name>
<keyword evidence="2" id="KW-1185">Reference proteome</keyword>
<dbReference type="AlphaFoldDB" id="A0A0N5ARS6"/>
<evidence type="ECO:0000256" key="1">
    <source>
        <dbReference type="SAM" id="Phobius"/>
    </source>
</evidence>
<dbReference type="WBParaSite" id="SMUV_0000746901-mRNA-1">
    <property type="protein sequence ID" value="SMUV_0000746901-mRNA-1"/>
    <property type="gene ID" value="SMUV_0000746901"/>
</dbReference>
<protein>
    <submittedName>
        <fullName evidence="3">Peptidase S1 domain-containing protein</fullName>
    </submittedName>
</protein>
<evidence type="ECO:0000313" key="3">
    <source>
        <dbReference type="WBParaSite" id="SMUV_0000746901-mRNA-1"/>
    </source>
</evidence>
<feature type="transmembrane region" description="Helical" evidence="1">
    <location>
        <begin position="206"/>
        <end position="230"/>
    </location>
</feature>
<reference evidence="3" key="1">
    <citation type="submission" date="2017-02" db="UniProtKB">
        <authorList>
            <consortium name="WormBaseParasite"/>
        </authorList>
    </citation>
    <scope>IDENTIFICATION</scope>
</reference>
<accession>A0A0N5ARS6</accession>
<organism evidence="2 3">
    <name type="scientific">Syphacia muris</name>
    <dbReference type="NCBI Taxonomy" id="451379"/>
    <lineage>
        <taxon>Eukaryota</taxon>
        <taxon>Metazoa</taxon>
        <taxon>Ecdysozoa</taxon>
        <taxon>Nematoda</taxon>
        <taxon>Chromadorea</taxon>
        <taxon>Rhabditida</taxon>
        <taxon>Spirurina</taxon>
        <taxon>Oxyuridomorpha</taxon>
        <taxon>Oxyuroidea</taxon>
        <taxon>Oxyuridae</taxon>
        <taxon>Syphacia</taxon>
    </lineage>
</organism>
<keyword evidence="1" id="KW-0472">Membrane</keyword>
<keyword evidence="1" id="KW-1133">Transmembrane helix</keyword>
<dbReference type="Proteomes" id="UP000046393">
    <property type="component" value="Unplaced"/>
</dbReference>